<name>A0ABY8CRP6_9HYPH</name>
<gene>
    <name evidence="1" type="ORF">PYH38_001533</name>
</gene>
<evidence type="ECO:0000313" key="1">
    <source>
        <dbReference type="EMBL" id="WEX80132.1"/>
    </source>
</evidence>
<dbReference type="Proteomes" id="UP001235547">
    <property type="component" value="Chromosome 2"/>
</dbReference>
<sequence>MNSPESYKCYGQPFETSSGGWFAPFDSKLEGLAQKVLAALPATLRAALA</sequence>
<keyword evidence="2" id="KW-1185">Reference proteome</keyword>
<reference evidence="1 2" key="1">
    <citation type="submission" date="2023-03" db="EMBL/GenBank/DDBJ databases">
        <authorList>
            <person name="Kaur S."/>
            <person name="Espinosa-Saiz D."/>
            <person name="Velazquez E."/>
            <person name="Menendez E."/>
            <person name="diCenzo G.C."/>
        </authorList>
    </citation>
    <scope>NUCLEOTIDE SEQUENCE [LARGE SCALE GENOMIC DNA]</scope>
    <source>
        <strain evidence="1 2">LMG 27395</strain>
    </source>
</reference>
<dbReference type="RefSeq" id="WP_280730833.1">
    <property type="nucleotide sequence ID" value="NZ_CP120367.1"/>
</dbReference>
<evidence type="ECO:0000313" key="2">
    <source>
        <dbReference type="Proteomes" id="UP001235547"/>
    </source>
</evidence>
<protein>
    <submittedName>
        <fullName evidence="1">Uncharacterized protein</fullName>
    </submittedName>
</protein>
<organism evidence="1 2">
    <name type="scientific">Sinorhizobium numidicum</name>
    <dbReference type="NCBI Taxonomy" id="680248"/>
    <lineage>
        <taxon>Bacteria</taxon>
        <taxon>Pseudomonadati</taxon>
        <taxon>Pseudomonadota</taxon>
        <taxon>Alphaproteobacteria</taxon>
        <taxon>Hyphomicrobiales</taxon>
        <taxon>Rhizobiaceae</taxon>
        <taxon>Sinorhizobium/Ensifer group</taxon>
        <taxon>Sinorhizobium</taxon>
    </lineage>
</organism>
<accession>A0ABY8CRP6</accession>
<proteinExistence type="predicted"/>
<dbReference type="EMBL" id="CP120370">
    <property type="protein sequence ID" value="WEX80132.1"/>
    <property type="molecule type" value="Genomic_DNA"/>
</dbReference>